<dbReference type="AlphaFoldDB" id="A0A1F8AVX3"/>
<comment type="caution">
    <text evidence="2">The sequence shown here is derived from an EMBL/GenBank/DDBJ whole genome shotgun (WGS) entry which is preliminary data.</text>
</comment>
<dbReference type="InterPro" id="IPR043129">
    <property type="entry name" value="ATPase_NBD"/>
</dbReference>
<sequence>MYIGIDVGGTNIKIASFDGLSNPKIVEFEKFDVNNDYKLDLKNILHTVDKLSSEELKGVGIGIPGTLEDENKEVVICPNLLDWNGRKIVHDLENEFTCPVKAENDTTLAAIGEATYGGGRDQEFVFFIWGTAIGGTEIKLSGGKLVVDRFEPGHQIVEGGKELEAIVGGAGIKRNFGKGAEDLEEENWNKILPVMAKGITNVLVVRPTKLVIFGGGVALNKSEKVYRLRSLLKDYLKIYPVPKFKISSLGEHAALFGALTLFE</sequence>
<dbReference type="SUPFAM" id="SSF53067">
    <property type="entry name" value="Actin-like ATPase domain"/>
    <property type="match status" value="1"/>
</dbReference>
<protein>
    <recommendedName>
        <fullName evidence="4">ROK family protein</fullName>
    </recommendedName>
</protein>
<comment type="similarity">
    <text evidence="1">Belongs to the ROK (NagC/XylR) family.</text>
</comment>
<dbReference type="PANTHER" id="PTHR18964:SF149">
    <property type="entry name" value="BIFUNCTIONAL UDP-N-ACETYLGLUCOSAMINE 2-EPIMERASE_N-ACETYLMANNOSAMINE KINASE"/>
    <property type="match status" value="1"/>
</dbReference>
<dbReference type="Pfam" id="PF00480">
    <property type="entry name" value="ROK"/>
    <property type="match status" value="1"/>
</dbReference>
<evidence type="ECO:0000256" key="1">
    <source>
        <dbReference type="ARBA" id="ARBA00006479"/>
    </source>
</evidence>
<organism evidence="2 3">
    <name type="scientific">Candidatus Woesebacteria bacterium RIFCSPHIGHO2_12_FULL_41_24</name>
    <dbReference type="NCBI Taxonomy" id="1802510"/>
    <lineage>
        <taxon>Bacteria</taxon>
        <taxon>Candidatus Woeseibacteriota</taxon>
    </lineage>
</organism>
<evidence type="ECO:0000313" key="3">
    <source>
        <dbReference type="Proteomes" id="UP000178603"/>
    </source>
</evidence>
<dbReference type="Proteomes" id="UP000178603">
    <property type="component" value="Unassembled WGS sequence"/>
</dbReference>
<evidence type="ECO:0008006" key="4">
    <source>
        <dbReference type="Google" id="ProtNLM"/>
    </source>
</evidence>
<dbReference type="Gene3D" id="3.30.420.40">
    <property type="match status" value="2"/>
</dbReference>
<reference evidence="2 3" key="1">
    <citation type="journal article" date="2016" name="Nat. Commun.">
        <title>Thousands of microbial genomes shed light on interconnected biogeochemical processes in an aquifer system.</title>
        <authorList>
            <person name="Anantharaman K."/>
            <person name="Brown C.T."/>
            <person name="Hug L.A."/>
            <person name="Sharon I."/>
            <person name="Castelle C.J."/>
            <person name="Probst A.J."/>
            <person name="Thomas B.C."/>
            <person name="Singh A."/>
            <person name="Wilkins M.J."/>
            <person name="Karaoz U."/>
            <person name="Brodie E.L."/>
            <person name="Williams K.H."/>
            <person name="Hubbard S.S."/>
            <person name="Banfield J.F."/>
        </authorList>
    </citation>
    <scope>NUCLEOTIDE SEQUENCE [LARGE SCALE GENOMIC DNA]</scope>
</reference>
<proteinExistence type="inferred from homology"/>
<evidence type="ECO:0000313" key="2">
    <source>
        <dbReference type="EMBL" id="OGM55385.1"/>
    </source>
</evidence>
<dbReference type="InterPro" id="IPR000600">
    <property type="entry name" value="ROK"/>
</dbReference>
<dbReference type="CDD" id="cd23763">
    <property type="entry name" value="ASKHA_ATPase_ROK"/>
    <property type="match status" value="1"/>
</dbReference>
<dbReference type="PANTHER" id="PTHR18964">
    <property type="entry name" value="ROK (REPRESSOR, ORF, KINASE) FAMILY"/>
    <property type="match status" value="1"/>
</dbReference>
<name>A0A1F8AVX3_9BACT</name>
<gene>
    <name evidence="2" type="ORF">A3E44_03825</name>
</gene>
<accession>A0A1F8AVX3</accession>
<dbReference type="EMBL" id="MGGW01000004">
    <property type="protein sequence ID" value="OGM55385.1"/>
    <property type="molecule type" value="Genomic_DNA"/>
</dbReference>